<name>A0A8T5VHR9_9BRAD</name>
<dbReference type="Proteomes" id="UP000551709">
    <property type="component" value="Chromosome"/>
</dbReference>
<reference evidence="1" key="2">
    <citation type="submission" date="2022-04" db="EMBL/GenBank/DDBJ databases">
        <authorList>
            <person name="Bromfield E.S.P."/>
            <person name="Cloutier S."/>
        </authorList>
    </citation>
    <scope>NUCLEOTIDE SEQUENCE</scope>
    <source>
        <strain evidence="1">1S5</strain>
    </source>
</reference>
<protein>
    <submittedName>
        <fullName evidence="1">Uncharacterized protein</fullName>
    </submittedName>
</protein>
<accession>A0A8T5VHR9</accession>
<reference evidence="1" key="1">
    <citation type="journal article" date="2017" name="Syst. Appl. Microbiol.">
        <title>Soybeans inoculated with root zone soils of Canadian native legumes harbour diverse and novel Bradyrhizobium spp. that possess agricultural potential.</title>
        <authorList>
            <person name="Bromfield E.S.P."/>
            <person name="Cloutier S."/>
            <person name="Tambong J.T."/>
            <person name="Tran Thi T.V."/>
        </authorList>
    </citation>
    <scope>NUCLEOTIDE SEQUENCE</scope>
    <source>
        <strain evidence="1">1S5</strain>
    </source>
</reference>
<gene>
    <name evidence="1" type="ORF">HAP41_0000005995</name>
</gene>
<dbReference type="EMBL" id="CP096255">
    <property type="protein sequence ID" value="UPT88631.1"/>
    <property type="molecule type" value="Genomic_DNA"/>
</dbReference>
<dbReference type="AlphaFoldDB" id="A0A8T5VHR9"/>
<dbReference type="RefSeq" id="WP_166104372.1">
    <property type="nucleotide sequence ID" value="NZ_CP096255.1"/>
</dbReference>
<sequence length="165" mass="18173">MRKALGLPQGVGFCVPVPRDLLCSPAWLAMSDQCRKLIDALMTEHADHGGFENGNLKAPYDTLQARGMRRGNILSAILEAKALGIVDPTRGVRSYGSRKAPSVYRLTWLGTPDGLTPTNEWRAIKTEQEARTRIVNAMEALKRERSIKAAARAEYAGRANRKRAA</sequence>
<evidence type="ECO:0000313" key="2">
    <source>
        <dbReference type="Proteomes" id="UP000551709"/>
    </source>
</evidence>
<organism evidence="1 2">
    <name type="scientific">Bradyrhizobium barranii subsp. apii</name>
    <dbReference type="NCBI Taxonomy" id="2819348"/>
    <lineage>
        <taxon>Bacteria</taxon>
        <taxon>Pseudomonadati</taxon>
        <taxon>Pseudomonadota</taxon>
        <taxon>Alphaproteobacteria</taxon>
        <taxon>Hyphomicrobiales</taxon>
        <taxon>Nitrobacteraceae</taxon>
        <taxon>Bradyrhizobium</taxon>
        <taxon>Bradyrhizobium barranii</taxon>
    </lineage>
</organism>
<evidence type="ECO:0000313" key="1">
    <source>
        <dbReference type="EMBL" id="UPT88631.1"/>
    </source>
</evidence>
<proteinExistence type="predicted"/>